<gene>
    <name evidence="4" type="ORF">Taro_010915</name>
</gene>
<feature type="region of interest" description="Disordered" evidence="2">
    <location>
        <begin position="1"/>
        <end position="26"/>
    </location>
</feature>
<keyword evidence="5" id="KW-1185">Reference proteome</keyword>
<name>A0A843U4E3_COLES</name>
<dbReference type="OrthoDB" id="1900877at2759"/>
<evidence type="ECO:0000256" key="1">
    <source>
        <dbReference type="ARBA" id="ARBA00005711"/>
    </source>
</evidence>
<comment type="caution">
    <text evidence="4">The sequence shown here is derived from an EMBL/GenBank/DDBJ whole genome shotgun (WGS) entry which is preliminary data.</text>
</comment>
<evidence type="ECO:0000313" key="5">
    <source>
        <dbReference type="Proteomes" id="UP000652761"/>
    </source>
</evidence>
<dbReference type="InterPro" id="IPR005516">
    <property type="entry name" value="Remorin_C"/>
</dbReference>
<accession>A0A843U4E3</accession>
<proteinExistence type="inferred from homology"/>
<dbReference type="PANTHER" id="PTHR31471:SF1">
    <property type="entry name" value="OS12G0613600 PROTEIN"/>
    <property type="match status" value="1"/>
</dbReference>
<feature type="domain" description="Remorin C-terminal" evidence="3">
    <location>
        <begin position="399"/>
        <end position="477"/>
    </location>
</feature>
<evidence type="ECO:0000256" key="2">
    <source>
        <dbReference type="SAM" id="MobiDB-lite"/>
    </source>
</evidence>
<reference evidence="4" key="1">
    <citation type="submission" date="2017-07" db="EMBL/GenBank/DDBJ databases">
        <title>Taro Niue Genome Assembly and Annotation.</title>
        <authorList>
            <person name="Atibalentja N."/>
            <person name="Keating K."/>
            <person name="Fields C.J."/>
        </authorList>
    </citation>
    <scope>NUCLEOTIDE SEQUENCE</scope>
    <source>
        <strain evidence="4">Niue_2</strain>
        <tissue evidence="4">Leaf</tissue>
    </source>
</reference>
<feature type="compositionally biased region" description="Polar residues" evidence="2">
    <location>
        <begin position="287"/>
        <end position="296"/>
    </location>
</feature>
<feature type="compositionally biased region" description="Polar residues" evidence="2">
    <location>
        <begin position="159"/>
        <end position="171"/>
    </location>
</feature>
<dbReference type="Pfam" id="PF03763">
    <property type="entry name" value="Remorin_C"/>
    <property type="match status" value="1"/>
</dbReference>
<sequence>MDYERIQKPGPQGGGGGGAGGGGISPGKLRLMLLGVEKKRKEEEEFEARRCLRSEVPDVDDRCFGSVETCRDVGMVCSVPESTTQRTEMPSDHHLAKDPAVANERIPQIDVPFEAETVASSVFEFQRADRAQQHWPALVPPFCRPAPSKWDDAQKWIGSPTSNRSSKSSGPAQPKRTGGFLGHGHRQCATKVLEITEEVDTKRIDPIQLKKEVSGQRTANWVPDPYPVVDQSAKPILVLENSVADSAVCLSRHDSSTLFNVSTAFVTPPSTVRSVSMRDMGTEMTPVASQEPSRTGTPVRAMTPTRSPISSRPSSPGRIAPTSSPIHSAYPQEDSSMRVLSEKELQIKTRREIMVLGTQLGKPNIAAWAGKDEEDKNASISHETMRADQSAEGIIEIRAAAWEEAEKAKYLARGTLDLEVEVERMRACAHDKLMSKLAATRHKTEAKRAAAELRRNREAAKTDQLADYIRRTGRVPSAFSCWGWCE</sequence>
<dbReference type="EMBL" id="NMUH01000402">
    <property type="protein sequence ID" value="MQL78478.1"/>
    <property type="molecule type" value="Genomic_DNA"/>
</dbReference>
<feature type="compositionally biased region" description="Low complexity" evidence="2">
    <location>
        <begin position="303"/>
        <end position="321"/>
    </location>
</feature>
<evidence type="ECO:0000313" key="4">
    <source>
        <dbReference type="EMBL" id="MQL78478.1"/>
    </source>
</evidence>
<dbReference type="PANTHER" id="PTHR31471">
    <property type="entry name" value="OS02G0116800 PROTEIN"/>
    <property type="match status" value="1"/>
</dbReference>
<dbReference type="AlphaFoldDB" id="A0A843U4E3"/>
<feature type="region of interest" description="Disordered" evidence="2">
    <location>
        <begin position="150"/>
        <end position="183"/>
    </location>
</feature>
<feature type="compositionally biased region" description="Gly residues" evidence="2">
    <location>
        <begin position="11"/>
        <end position="25"/>
    </location>
</feature>
<evidence type="ECO:0000259" key="3">
    <source>
        <dbReference type="Pfam" id="PF03763"/>
    </source>
</evidence>
<protein>
    <recommendedName>
        <fullName evidence="3">Remorin C-terminal domain-containing protein</fullName>
    </recommendedName>
</protein>
<organism evidence="4 5">
    <name type="scientific">Colocasia esculenta</name>
    <name type="common">Wild taro</name>
    <name type="synonym">Arum esculentum</name>
    <dbReference type="NCBI Taxonomy" id="4460"/>
    <lineage>
        <taxon>Eukaryota</taxon>
        <taxon>Viridiplantae</taxon>
        <taxon>Streptophyta</taxon>
        <taxon>Embryophyta</taxon>
        <taxon>Tracheophyta</taxon>
        <taxon>Spermatophyta</taxon>
        <taxon>Magnoliopsida</taxon>
        <taxon>Liliopsida</taxon>
        <taxon>Araceae</taxon>
        <taxon>Aroideae</taxon>
        <taxon>Colocasieae</taxon>
        <taxon>Colocasia</taxon>
    </lineage>
</organism>
<feature type="region of interest" description="Disordered" evidence="2">
    <location>
        <begin position="283"/>
        <end position="335"/>
    </location>
</feature>
<dbReference type="Proteomes" id="UP000652761">
    <property type="component" value="Unassembled WGS sequence"/>
</dbReference>
<comment type="similarity">
    <text evidence="1">Belongs to the remorin family.</text>
</comment>